<proteinExistence type="predicted"/>
<dbReference type="KEGG" id="plut:EI981_04725"/>
<evidence type="ECO:0000313" key="1">
    <source>
        <dbReference type="EMBL" id="AZS13823.1"/>
    </source>
</evidence>
<organism evidence="1 2">
    <name type="scientific">Paenibacillus lutimineralis</name>
    <dbReference type="NCBI Taxonomy" id="2707005"/>
    <lineage>
        <taxon>Bacteria</taxon>
        <taxon>Bacillati</taxon>
        <taxon>Bacillota</taxon>
        <taxon>Bacilli</taxon>
        <taxon>Bacillales</taxon>
        <taxon>Paenibacillaceae</taxon>
        <taxon>Paenibacillus</taxon>
    </lineage>
</organism>
<keyword evidence="2" id="KW-1185">Reference proteome</keyword>
<accession>A0A3Q9I6L1</accession>
<dbReference type="EMBL" id="CP034346">
    <property type="protein sequence ID" value="AZS13823.1"/>
    <property type="molecule type" value="Genomic_DNA"/>
</dbReference>
<evidence type="ECO:0000313" key="2">
    <source>
        <dbReference type="Proteomes" id="UP000270678"/>
    </source>
</evidence>
<gene>
    <name evidence="1" type="ORF">EI981_04725</name>
</gene>
<dbReference type="Proteomes" id="UP000270678">
    <property type="component" value="Chromosome"/>
</dbReference>
<name>A0A3Q9I6L1_9BACL</name>
<dbReference type="AlphaFoldDB" id="A0A3Q9I6L1"/>
<reference evidence="2" key="1">
    <citation type="submission" date="2018-12" db="EMBL/GenBank/DDBJ databases">
        <title>Complete genome sequence of Paenibacillus sp. MBLB1234.</title>
        <authorList>
            <person name="Nam Y.-D."/>
            <person name="Kang J."/>
            <person name="Chung W.-H."/>
            <person name="Park Y.S."/>
        </authorList>
    </citation>
    <scope>NUCLEOTIDE SEQUENCE [LARGE SCALE GENOMIC DNA]</scope>
    <source>
        <strain evidence="2">MBLB1234</strain>
    </source>
</reference>
<protein>
    <submittedName>
        <fullName evidence="1">Uncharacterized protein</fullName>
    </submittedName>
</protein>
<dbReference type="RefSeq" id="WP_126995874.1">
    <property type="nucleotide sequence ID" value="NZ_CP034346.1"/>
</dbReference>
<sequence>MVIEYVYTGLNGSPIEKYKYKKETITYLELKRPEIPIHRITIQYGVKEMIYYATVETTSGIMFDVRKLSNGELEDDYDYTIIWMDKVSQEITTFVKKEFNEQASVVFKTTSQISITLHEPFQGDRSLRQCFETIEWISSEQRTQTNISFIFDSHSIYISDKEWGSINHWRDLSKYVMEDS</sequence>